<reference evidence="4" key="1">
    <citation type="submission" date="2022-09" db="EMBL/GenBank/DDBJ databases">
        <title>Rhodovastum sp. nov. RN2-1 isolated from soil in Seongnam, South Korea.</title>
        <authorList>
            <person name="Le N.T."/>
        </authorList>
    </citation>
    <scope>NUCLEOTIDE SEQUENCE</scope>
    <source>
        <strain evidence="4">RN2-1</strain>
    </source>
</reference>
<evidence type="ECO:0000313" key="5">
    <source>
        <dbReference type="Proteomes" id="UP001165679"/>
    </source>
</evidence>
<proteinExistence type="inferred from homology"/>
<sequence>MSIRTEVNGHVLVVTIDRPEAMNAIDAPMNAALAAAWELFEAEAQLRVAVLTGAGTSAFSAGADLKTLIPGMRRAAEADASSAVWNFGGGLARGRSFDKPLVAAVNGHCLAGGLEMALACDIRLCAPNAMFGLAEVRWAIMPGAGGTQRLPRAIPASMAMEMLLTGTPIDAETALRLGLVSRIVPQGELLGAALTLAGTIAAQGPLATQAIKRAVRHGIDHGFAAGMAAEHAEFLQLIRTEDAREGPLAFAEKRAPIFRGR</sequence>
<keyword evidence="2" id="KW-0456">Lyase</keyword>
<dbReference type="PANTHER" id="PTHR11941">
    <property type="entry name" value="ENOYL-COA HYDRATASE-RELATED"/>
    <property type="match status" value="1"/>
</dbReference>
<evidence type="ECO:0000256" key="3">
    <source>
        <dbReference type="RuleBase" id="RU003707"/>
    </source>
</evidence>
<dbReference type="CDD" id="cd06558">
    <property type="entry name" value="crotonase-like"/>
    <property type="match status" value="1"/>
</dbReference>
<dbReference type="InterPro" id="IPR029045">
    <property type="entry name" value="ClpP/crotonase-like_dom_sf"/>
</dbReference>
<dbReference type="EMBL" id="JAPDNT010000029">
    <property type="protein sequence ID" value="MCW3477104.1"/>
    <property type="molecule type" value="Genomic_DNA"/>
</dbReference>
<dbReference type="SUPFAM" id="SSF52096">
    <property type="entry name" value="ClpP/crotonase"/>
    <property type="match status" value="1"/>
</dbReference>
<reference evidence="4" key="2">
    <citation type="submission" date="2022-10" db="EMBL/GenBank/DDBJ databases">
        <authorList>
            <person name="Trinh H.N."/>
        </authorList>
    </citation>
    <scope>NUCLEOTIDE SEQUENCE</scope>
    <source>
        <strain evidence="4">RN2-1</strain>
    </source>
</reference>
<gene>
    <name evidence="4" type="ORF">OL599_21265</name>
</gene>
<evidence type="ECO:0000256" key="2">
    <source>
        <dbReference type="ARBA" id="ARBA00023239"/>
    </source>
</evidence>
<dbReference type="RefSeq" id="WP_264716024.1">
    <property type="nucleotide sequence ID" value="NZ_JAPDNT010000029.1"/>
</dbReference>
<organism evidence="4 5">
    <name type="scientific">Limobrevibacterium gyesilva</name>
    <dbReference type="NCBI Taxonomy" id="2991712"/>
    <lineage>
        <taxon>Bacteria</taxon>
        <taxon>Pseudomonadati</taxon>
        <taxon>Pseudomonadota</taxon>
        <taxon>Alphaproteobacteria</taxon>
        <taxon>Acetobacterales</taxon>
        <taxon>Acetobacteraceae</taxon>
        <taxon>Limobrevibacterium</taxon>
    </lineage>
</organism>
<comment type="caution">
    <text evidence="4">The sequence shown here is derived from an EMBL/GenBank/DDBJ whole genome shotgun (WGS) entry which is preliminary data.</text>
</comment>
<dbReference type="Gene3D" id="3.90.226.10">
    <property type="entry name" value="2-enoyl-CoA Hydratase, Chain A, domain 1"/>
    <property type="match status" value="1"/>
</dbReference>
<dbReference type="Pfam" id="PF00378">
    <property type="entry name" value="ECH_1"/>
    <property type="match status" value="1"/>
</dbReference>
<dbReference type="GO" id="GO:0006635">
    <property type="term" value="P:fatty acid beta-oxidation"/>
    <property type="evidence" value="ECO:0007669"/>
    <property type="project" value="TreeGrafter"/>
</dbReference>
<dbReference type="Proteomes" id="UP001165679">
    <property type="component" value="Unassembled WGS sequence"/>
</dbReference>
<evidence type="ECO:0000256" key="1">
    <source>
        <dbReference type="ARBA" id="ARBA00005254"/>
    </source>
</evidence>
<dbReference type="PANTHER" id="PTHR11941:SF54">
    <property type="entry name" value="ENOYL-COA HYDRATASE, MITOCHONDRIAL"/>
    <property type="match status" value="1"/>
</dbReference>
<dbReference type="Gene3D" id="1.10.12.10">
    <property type="entry name" value="Lyase 2-enoyl-coa Hydratase, Chain A, domain 2"/>
    <property type="match status" value="1"/>
</dbReference>
<comment type="similarity">
    <text evidence="1 3">Belongs to the enoyl-CoA hydratase/isomerase family.</text>
</comment>
<dbReference type="AlphaFoldDB" id="A0AA41YNE4"/>
<dbReference type="InterPro" id="IPR018376">
    <property type="entry name" value="Enoyl-CoA_hyd/isom_CS"/>
</dbReference>
<protein>
    <submittedName>
        <fullName evidence="4">Enoyl-CoA hydratase-related protein</fullName>
    </submittedName>
</protein>
<dbReference type="PROSITE" id="PS00166">
    <property type="entry name" value="ENOYL_COA_HYDRATASE"/>
    <property type="match status" value="1"/>
</dbReference>
<accession>A0AA41YNE4</accession>
<dbReference type="InterPro" id="IPR014748">
    <property type="entry name" value="Enoyl-CoA_hydra_C"/>
</dbReference>
<dbReference type="FunFam" id="1.10.12.10:FF:000001">
    <property type="entry name" value="Probable enoyl-CoA hydratase, mitochondrial"/>
    <property type="match status" value="1"/>
</dbReference>
<evidence type="ECO:0000313" key="4">
    <source>
        <dbReference type="EMBL" id="MCW3477104.1"/>
    </source>
</evidence>
<keyword evidence="5" id="KW-1185">Reference proteome</keyword>
<dbReference type="InterPro" id="IPR001753">
    <property type="entry name" value="Enoyl-CoA_hydra/iso"/>
</dbReference>
<name>A0AA41YNE4_9PROT</name>
<dbReference type="FunFam" id="3.90.226.10:FF:000009">
    <property type="entry name" value="Carnitinyl-CoA dehydratase"/>
    <property type="match status" value="1"/>
</dbReference>
<dbReference type="GO" id="GO:0016836">
    <property type="term" value="F:hydro-lyase activity"/>
    <property type="evidence" value="ECO:0007669"/>
    <property type="project" value="UniProtKB-ARBA"/>
</dbReference>